<feature type="domain" description="Multidrug resistance protein MdtA-like alpha-helical hairpin" evidence="3">
    <location>
        <begin position="93"/>
        <end position="160"/>
    </location>
</feature>
<evidence type="ECO:0000259" key="5">
    <source>
        <dbReference type="Pfam" id="PF25990"/>
    </source>
</evidence>
<dbReference type="PANTHER" id="PTHR30469:SF33">
    <property type="entry name" value="SLR1207 PROTEIN"/>
    <property type="match status" value="1"/>
</dbReference>
<dbReference type="AlphaFoldDB" id="A0A858RCV9"/>
<feature type="coiled-coil region" evidence="2">
    <location>
        <begin position="92"/>
        <end position="143"/>
    </location>
</feature>
<dbReference type="Gene3D" id="2.40.50.100">
    <property type="match status" value="1"/>
</dbReference>
<evidence type="ECO:0000256" key="2">
    <source>
        <dbReference type="SAM" id="Coils"/>
    </source>
</evidence>
<keyword evidence="2" id="KW-0175">Coiled coil</keyword>
<dbReference type="RefSeq" id="WP_169452665.1">
    <property type="nucleotide sequence ID" value="NZ_CP051774.1"/>
</dbReference>
<feature type="domain" description="Multidrug resistance protein MdtA-like barrel-sandwich hybrid" evidence="4">
    <location>
        <begin position="53"/>
        <end position="191"/>
    </location>
</feature>
<evidence type="ECO:0000259" key="3">
    <source>
        <dbReference type="Pfam" id="PF25876"/>
    </source>
</evidence>
<evidence type="ECO:0000313" key="7">
    <source>
        <dbReference type="Proteomes" id="UP000501812"/>
    </source>
</evidence>
<dbReference type="Pfam" id="PF25990">
    <property type="entry name" value="Beta-barrel_YknX"/>
    <property type="match status" value="1"/>
</dbReference>
<dbReference type="SUPFAM" id="SSF111369">
    <property type="entry name" value="HlyD-like secretion proteins"/>
    <property type="match status" value="1"/>
</dbReference>
<dbReference type="InterPro" id="IPR058624">
    <property type="entry name" value="MdtA-like_HH"/>
</dbReference>
<dbReference type="Gene3D" id="1.10.287.470">
    <property type="entry name" value="Helix hairpin bin"/>
    <property type="match status" value="1"/>
</dbReference>
<dbReference type="InterPro" id="IPR058625">
    <property type="entry name" value="MdtA-like_BSH"/>
</dbReference>
<accession>A0A858RCV9</accession>
<evidence type="ECO:0000256" key="1">
    <source>
        <dbReference type="ARBA" id="ARBA00009477"/>
    </source>
</evidence>
<dbReference type="GO" id="GO:1990281">
    <property type="term" value="C:efflux pump complex"/>
    <property type="evidence" value="ECO:0007669"/>
    <property type="project" value="TreeGrafter"/>
</dbReference>
<organism evidence="6 7">
    <name type="scientific">Luteolibacter luteus</name>
    <dbReference type="NCBI Taxonomy" id="2728835"/>
    <lineage>
        <taxon>Bacteria</taxon>
        <taxon>Pseudomonadati</taxon>
        <taxon>Verrucomicrobiota</taxon>
        <taxon>Verrucomicrobiia</taxon>
        <taxon>Verrucomicrobiales</taxon>
        <taxon>Verrucomicrobiaceae</taxon>
        <taxon>Luteolibacter</taxon>
    </lineage>
</organism>
<sequence length="375" mass="39579">MKSYPVILFTAVLLTACKPGGGHSPRYETVSISRGSLTSYVTATGTLSAVVSVDVGSQVSGRIVTLNADYNSPVKKGELVAEIDPSVYQAKVKEAEGDLASAEANVVLKEKQLARTKMLVPIKAAAEIDLEQVVAELAQAKATVTMKEAVLDRARADLSFCKILAPVDGIVISRKVDIGQTVTAAMTTPVLYTIAQDIREMQIVASVSEADIGQVKPGQSVDFKVDAYPDEAFHGTLTQIRKAPVTKENVVTYETIITVNNEEQKLLPGMTAEVSVLVAERADVAKIPNSALRFSPPEGTPVNSSGDMKLERRQQLVYVAGDDGKSLQAAIVTTGITDGTDTEVLGGIDHGTKVVISATGTGRKGMMPEGGPPPT</sequence>
<evidence type="ECO:0000259" key="4">
    <source>
        <dbReference type="Pfam" id="PF25917"/>
    </source>
</evidence>
<dbReference type="PANTHER" id="PTHR30469">
    <property type="entry name" value="MULTIDRUG RESISTANCE PROTEIN MDTA"/>
    <property type="match status" value="1"/>
</dbReference>
<name>A0A858RCV9_9BACT</name>
<dbReference type="EMBL" id="CP051774">
    <property type="protein sequence ID" value="QJE94444.1"/>
    <property type="molecule type" value="Genomic_DNA"/>
</dbReference>
<dbReference type="Pfam" id="PF25876">
    <property type="entry name" value="HH_MFP_RND"/>
    <property type="match status" value="1"/>
</dbReference>
<dbReference type="InterPro" id="IPR006143">
    <property type="entry name" value="RND_pump_MFP"/>
</dbReference>
<proteinExistence type="inferred from homology"/>
<dbReference type="InterPro" id="IPR058636">
    <property type="entry name" value="Beta-barrel_YknX"/>
</dbReference>
<keyword evidence="7" id="KW-1185">Reference proteome</keyword>
<comment type="similarity">
    <text evidence="1">Belongs to the membrane fusion protein (MFP) (TC 8.A.1) family.</text>
</comment>
<dbReference type="Pfam" id="PF25917">
    <property type="entry name" value="BSH_RND"/>
    <property type="match status" value="1"/>
</dbReference>
<dbReference type="NCBIfam" id="TIGR01730">
    <property type="entry name" value="RND_mfp"/>
    <property type="match status" value="1"/>
</dbReference>
<dbReference type="PROSITE" id="PS51257">
    <property type="entry name" value="PROKAR_LIPOPROTEIN"/>
    <property type="match status" value="1"/>
</dbReference>
<dbReference type="Gene3D" id="2.40.30.170">
    <property type="match status" value="1"/>
</dbReference>
<feature type="domain" description="YknX-like beta-barrel" evidence="5">
    <location>
        <begin position="201"/>
        <end position="275"/>
    </location>
</feature>
<dbReference type="Proteomes" id="UP000501812">
    <property type="component" value="Chromosome"/>
</dbReference>
<reference evidence="6 7" key="1">
    <citation type="submission" date="2020-04" db="EMBL/GenBank/DDBJ databases">
        <title>Luteolibacter sp. G-1-1-1 isolated from soil.</title>
        <authorList>
            <person name="Dahal R.H."/>
        </authorList>
    </citation>
    <scope>NUCLEOTIDE SEQUENCE [LARGE SCALE GENOMIC DNA]</scope>
    <source>
        <strain evidence="6 7">G-1-1-1</strain>
    </source>
</reference>
<dbReference type="GO" id="GO:0015562">
    <property type="term" value="F:efflux transmembrane transporter activity"/>
    <property type="evidence" value="ECO:0007669"/>
    <property type="project" value="TreeGrafter"/>
</dbReference>
<gene>
    <name evidence="6" type="ORF">HHL09_01125</name>
</gene>
<protein>
    <submittedName>
        <fullName evidence="6">Efflux RND transporter periplasmic adaptor subunit</fullName>
    </submittedName>
</protein>
<dbReference type="Gene3D" id="2.40.420.20">
    <property type="match status" value="1"/>
</dbReference>
<evidence type="ECO:0000313" key="6">
    <source>
        <dbReference type="EMBL" id="QJE94444.1"/>
    </source>
</evidence>
<dbReference type="KEGG" id="luo:HHL09_01125"/>